<sequence>MPRTDVATAPDPDTDADAVVLPPHKPAPLRRSHSAASLCSLPTPPPTRKRKRGRAGKTGDTDSEEEIDARSGSEEEAEQTLRRKGAVLLGNKKRKVLQLDVIAAELSGQAAEEAFWTSEGNTLLGPPKDEGSTSKDKGSTAATERERERSASPDRSPSASPPARLLKRNRTGLLSPPKSHRRRSPRTKTLSIPQPVLEGPATPPARRPPRPARGVPLKKPLTLPERDSPNNPFLDSGSSGSVATLDDGPSTSAPAPRKPHIEKPTITYVFRGVRTEFANPLYDPRYPETGGKVPAAATGREEPVHPAKGKVAPRAPEETAGDVPTETRSKVRLADEPARAKPKAAASTTTKLPALKPAAAASTPRPREDPDENPFL</sequence>
<proteinExistence type="predicted"/>
<dbReference type="Proteomes" id="UP000053257">
    <property type="component" value="Unassembled WGS sequence"/>
</dbReference>
<evidence type="ECO:0000256" key="1">
    <source>
        <dbReference type="SAM" id="MobiDB-lite"/>
    </source>
</evidence>
<feature type="region of interest" description="Disordered" evidence="1">
    <location>
        <begin position="280"/>
        <end position="376"/>
    </location>
</feature>
<feature type="compositionally biased region" description="Low complexity" evidence="1">
    <location>
        <begin position="153"/>
        <end position="164"/>
    </location>
</feature>
<feature type="compositionally biased region" description="Basic and acidic residues" evidence="1">
    <location>
        <begin position="325"/>
        <end position="339"/>
    </location>
</feature>
<feature type="compositionally biased region" description="Low complexity" evidence="1">
    <location>
        <begin position="343"/>
        <end position="361"/>
    </location>
</feature>
<organism evidence="2 3">
    <name type="scientific">Phlebiopsis gigantea (strain 11061_1 CR5-6)</name>
    <name type="common">White-rot fungus</name>
    <name type="synonym">Peniophora gigantea</name>
    <dbReference type="NCBI Taxonomy" id="745531"/>
    <lineage>
        <taxon>Eukaryota</taxon>
        <taxon>Fungi</taxon>
        <taxon>Dikarya</taxon>
        <taxon>Basidiomycota</taxon>
        <taxon>Agaricomycotina</taxon>
        <taxon>Agaricomycetes</taxon>
        <taxon>Polyporales</taxon>
        <taxon>Phanerochaetaceae</taxon>
        <taxon>Phlebiopsis</taxon>
    </lineage>
</organism>
<evidence type="ECO:0000313" key="3">
    <source>
        <dbReference type="Proteomes" id="UP000053257"/>
    </source>
</evidence>
<accession>A0A0C3PB61</accession>
<evidence type="ECO:0000313" key="2">
    <source>
        <dbReference type="EMBL" id="KIP02153.1"/>
    </source>
</evidence>
<dbReference type="AlphaFoldDB" id="A0A0C3PB61"/>
<feature type="compositionally biased region" description="Polar residues" evidence="1">
    <location>
        <begin position="229"/>
        <end position="242"/>
    </location>
</feature>
<gene>
    <name evidence="2" type="ORF">PHLGIDRAFT_38020</name>
</gene>
<feature type="region of interest" description="Disordered" evidence="1">
    <location>
        <begin position="117"/>
        <end position="265"/>
    </location>
</feature>
<dbReference type="STRING" id="745531.A0A0C3PB61"/>
<reference evidence="2 3" key="1">
    <citation type="journal article" date="2014" name="PLoS Genet.">
        <title>Analysis of the Phlebiopsis gigantea genome, transcriptome and secretome provides insight into its pioneer colonization strategies of wood.</title>
        <authorList>
            <person name="Hori C."/>
            <person name="Ishida T."/>
            <person name="Igarashi K."/>
            <person name="Samejima M."/>
            <person name="Suzuki H."/>
            <person name="Master E."/>
            <person name="Ferreira P."/>
            <person name="Ruiz-Duenas F.J."/>
            <person name="Held B."/>
            <person name="Canessa P."/>
            <person name="Larrondo L.F."/>
            <person name="Schmoll M."/>
            <person name="Druzhinina I.S."/>
            <person name="Kubicek C.P."/>
            <person name="Gaskell J.A."/>
            <person name="Kersten P."/>
            <person name="St John F."/>
            <person name="Glasner J."/>
            <person name="Sabat G."/>
            <person name="Splinter BonDurant S."/>
            <person name="Syed K."/>
            <person name="Yadav J."/>
            <person name="Mgbeahuruike A.C."/>
            <person name="Kovalchuk A."/>
            <person name="Asiegbu F.O."/>
            <person name="Lackner G."/>
            <person name="Hoffmeister D."/>
            <person name="Rencoret J."/>
            <person name="Gutierrez A."/>
            <person name="Sun H."/>
            <person name="Lindquist E."/>
            <person name="Barry K."/>
            <person name="Riley R."/>
            <person name="Grigoriev I.V."/>
            <person name="Henrissat B."/>
            <person name="Kues U."/>
            <person name="Berka R.M."/>
            <person name="Martinez A.T."/>
            <person name="Covert S.F."/>
            <person name="Blanchette R.A."/>
            <person name="Cullen D."/>
        </authorList>
    </citation>
    <scope>NUCLEOTIDE SEQUENCE [LARGE SCALE GENOMIC DNA]</scope>
    <source>
        <strain evidence="2 3">11061_1 CR5-6</strain>
    </source>
</reference>
<keyword evidence="3" id="KW-1185">Reference proteome</keyword>
<feature type="region of interest" description="Disordered" evidence="1">
    <location>
        <begin position="1"/>
        <end position="94"/>
    </location>
</feature>
<dbReference type="EMBL" id="KN840698">
    <property type="protein sequence ID" value="KIP02153.1"/>
    <property type="molecule type" value="Genomic_DNA"/>
</dbReference>
<dbReference type="HOGENOM" id="CLU_043844_0_0_1"/>
<feature type="compositionally biased region" description="Low complexity" evidence="1">
    <location>
        <begin position="1"/>
        <end position="22"/>
    </location>
</feature>
<feature type="compositionally biased region" description="Basic and acidic residues" evidence="1">
    <location>
        <begin position="127"/>
        <end position="152"/>
    </location>
</feature>
<name>A0A0C3PB61_PHLG1</name>
<dbReference type="OrthoDB" id="3364608at2759"/>
<protein>
    <submittedName>
        <fullName evidence="2">Uncharacterized protein</fullName>
    </submittedName>
</protein>